<dbReference type="OrthoDB" id="4179406at2759"/>
<comment type="caution">
    <text evidence="4">The sequence shown here is derived from an EMBL/GenBank/DDBJ whole genome shotgun (WGS) entry which is preliminary data.</text>
</comment>
<feature type="transmembrane region" description="Helical" evidence="2">
    <location>
        <begin position="227"/>
        <end position="247"/>
    </location>
</feature>
<keyword evidence="2" id="KW-0472">Membrane</keyword>
<keyword evidence="3" id="KW-0732">Signal</keyword>
<evidence type="ECO:0000313" key="5">
    <source>
        <dbReference type="Proteomes" id="UP000275385"/>
    </source>
</evidence>
<feature type="transmembrane region" description="Helical" evidence="2">
    <location>
        <begin position="254"/>
        <end position="274"/>
    </location>
</feature>
<gene>
    <name evidence="4" type="ORF">DL546_000797</name>
</gene>
<name>A0A420Y775_9PEZI</name>
<keyword evidence="2" id="KW-1133">Transmembrane helix</keyword>
<feature type="region of interest" description="Disordered" evidence="1">
    <location>
        <begin position="148"/>
        <end position="217"/>
    </location>
</feature>
<protein>
    <submittedName>
        <fullName evidence="4">Uncharacterized protein</fullName>
    </submittedName>
</protein>
<feature type="compositionally biased region" description="Polar residues" evidence="1">
    <location>
        <begin position="199"/>
        <end position="208"/>
    </location>
</feature>
<organism evidence="4 5">
    <name type="scientific">Coniochaeta pulveracea</name>
    <dbReference type="NCBI Taxonomy" id="177199"/>
    <lineage>
        <taxon>Eukaryota</taxon>
        <taxon>Fungi</taxon>
        <taxon>Dikarya</taxon>
        <taxon>Ascomycota</taxon>
        <taxon>Pezizomycotina</taxon>
        <taxon>Sordariomycetes</taxon>
        <taxon>Sordariomycetidae</taxon>
        <taxon>Coniochaetales</taxon>
        <taxon>Coniochaetaceae</taxon>
        <taxon>Coniochaeta</taxon>
    </lineage>
</organism>
<feature type="signal peptide" evidence="3">
    <location>
        <begin position="1"/>
        <end position="21"/>
    </location>
</feature>
<sequence length="621" mass="69689">MNALFLITSLQSCLQLETALACINFNSGFGMSTGRERLYQVPVGSVIMAPRRQQAIPVEGSWRVVEGENDSFDTTILRDGDDDELVISTDPSQLEPTQLSGSQPFSIEGSQDDQLETFLDKAEKDERVIMRSPFRPSIPQSVRQASRENMKHRSPEPEFHYPTVDVDNPRRGMSTRASHSRTVRPAGDTGMAVRRRQPTTRGAASQVPSGHDQEEQSRGFFDRAGQGFPNALFNIFSWFGGLIGLAFSYLQKPLAIVLAIYVISGVVIMAQNMLTRSLYSALSPLCRIPGASYIDLPFCPTLVPKDGSSREPVEFEGLMDVQDRFEEVLEKAAQGVSLPMEMKRSEASVRDLRTMVRYSELQSKEELLLEFDGFIDAARIASNDLQRFNTHVGSAVDSVISINRWTSRYLDGLAAEREGQGALSAWVEWAFAPFQPATFSERNLVDQYVQHTALVGDKIGDLIVEAQAVLRTLSRAEDHLGIIYDFVTRTQESVQDRKDEILWTLWTLVGGNSRDLHNLNKQLLLLRQVDNQRAGAVRQVNDLILELQNIQSGLGDLRDRVAEPELTRNQVYIPLGVHIETIDKGVERLERARSRIRAIEDDRINEVLARGRTEHKQIESS</sequence>
<proteinExistence type="predicted"/>
<feature type="chain" id="PRO_5019419719" evidence="3">
    <location>
        <begin position="22"/>
        <end position="621"/>
    </location>
</feature>
<evidence type="ECO:0000256" key="1">
    <source>
        <dbReference type="SAM" id="MobiDB-lite"/>
    </source>
</evidence>
<dbReference type="AlphaFoldDB" id="A0A420Y775"/>
<reference evidence="4 5" key="1">
    <citation type="submission" date="2018-08" db="EMBL/GenBank/DDBJ databases">
        <title>Draft genome of the lignicolous fungus Coniochaeta pulveracea.</title>
        <authorList>
            <person name="Borstlap C.J."/>
            <person name="De Witt R.N."/>
            <person name="Botha A."/>
            <person name="Volschenk H."/>
        </authorList>
    </citation>
    <scope>NUCLEOTIDE SEQUENCE [LARGE SCALE GENOMIC DNA]</scope>
    <source>
        <strain evidence="4 5">CAB683</strain>
    </source>
</reference>
<evidence type="ECO:0000256" key="2">
    <source>
        <dbReference type="SAM" id="Phobius"/>
    </source>
</evidence>
<feature type="compositionally biased region" description="Basic and acidic residues" evidence="1">
    <location>
        <begin position="148"/>
        <end position="159"/>
    </location>
</feature>
<keyword evidence="2" id="KW-0812">Transmembrane</keyword>
<dbReference type="Proteomes" id="UP000275385">
    <property type="component" value="Unassembled WGS sequence"/>
</dbReference>
<dbReference type="STRING" id="177199.A0A420Y775"/>
<keyword evidence="5" id="KW-1185">Reference proteome</keyword>
<dbReference type="EMBL" id="QVQW01000039">
    <property type="protein sequence ID" value="RKU43687.1"/>
    <property type="molecule type" value="Genomic_DNA"/>
</dbReference>
<evidence type="ECO:0000313" key="4">
    <source>
        <dbReference type="EMBL" id="RKU43687.1"/>
    </source>
</evidence>
<accession>A0A420Y775</accession>
<evidence type="ECO:0000256" key="3">
    <source>
        <dbReference type="SAM" id="SignalP"/>
    </source>
</evidence>